<proteinExistence type="predicted"/>
<accession>A0AAE3XLC8</accession>
<evidence type="ECO:0000313" key="3">
    <source>
        <dbReference type="Proteomes" id="UP001185092"/>
    </source>
</evidence>
<dbReference type="RefSeq" id="WP_309938132.1">
    <property type="nucleotide sequence ID" value="NZ_AP025305.1"/>
</dbReference>
<dbReference type="Proteomes" id="UP001185092">
    <property type="component" value="Unassembled WGS sequence"/>
</dbReference>
<gene>
    <name evidence="2" type="ORF">HNQ88_001662</name>
</gene>
<protein>
    <submittedName>
        <fullName evidence="2">Uncharacterized protein</fullName>
    </submittedName>
</protein>
<dbReference type="AlphaFoldDB" id="A0AAE3XLC8"/>
<dbReference type="EMBL" id="JAVDQD010000002">
    <property type="protein sequence ID" value="MDR6238625.1"/>
    <property type="molecule type" value="Genomic_DNA"/>
</dbReference>
<feature type="region of interest" description="Disordered" evidence="1">
    <location>
        <begin position="199"/>
        <end position="271"/>
    </location>
</feature>
<comment type="caution">
    <text evidence="2">The sequence shown here is derived from an EMBL/GenBank/DDBJ whole genome shotgun (WGS) entry which is preliminary data.</text>
</comment>
<keyword evidence="3" id="KW-1185">Reference proteome</keyword>
<sequence>MRQLINHHTKKQAQSFCGIAAQGKLVNSDAPVVQAKMLEFPQELWYQSFIPRSDIHQPFVRARVRKSIILPVRKQRYPHLTLDIDSTSFLRKKKTVQVLITEFHYSPSQHSPRFYFKEVFGQNEFHPVQDYGPEIEAIVVQANRWLSEANLDIKVRNPFSSSKEPIEKPEGIDMGSLASALDLEKPTLHKEPQLLLSEATIPSDMVEEVDTTNPTKKKKKKKKKKVSPPPSASELPEEIPAPLLEMQATATEASHKKGKKRRKKKSADEEMVDASLSMDYSQFMVENDFEELFGKLGALTVRDLPLEKYQFLKRLFLEMEVFQCQHFFNPIVKRRRIRKENVEREIERFSTRCKIKKGKASWTEACQKWEWYKQECEEVIIPEYSESILQHVIPPGMLDKIQEPVDKFLFHIALKAVTTTTQIRLRELKATDDYDLGILALVYLQTTSPHLIESNGFERLLRNYGEEFRILWDDGAPEELLLCIGEPREFSMSELSDAFVKYEQLWDEIGKPLESARGKSFQLVDYYFHSSGQTKREMHTLSSENLGKLEALAESFRKEQEYFQETKRANP</sequence>
<feature type="compositionally biased region" description="Basic residues" evidence="1">
    <location>
        <begin position="215"/>
        <end position="226"/>
    </location>
</feature>
<feature type="compositionally biased region" description="Basic residues" evidence="1">
    <location>
        <begin position="256"/>
        <end position="265"/>
    </location>
</feature>
<reference evidence="2" key="1">
    <citation type="submission" date="2023-07" db="EMBL/GenBank/DDBJ databases">
        <title>Genomic Encyclopedia of Type Strains, Phase IV (KMG-IV): sequencing the most valuable type-strain genomes for metagenomic binning, comparative biology and taxonomic classification.</title>
        <authorList>
            <person name="Goeker M."/>
        </authorList>
    </citation>
    <scope>NUCLEOTIDE SEQUENCE</scope>
    <source>
        <strain evidence="2">DSM 26174</strain>
    </source>
</reference>
<feature type="compositionally biased region" description="Low complexity" evidence="1">
    <location>
        <begin position="232"/>
        <end position="245"/>
    </location>
</feature>
<organism evidence="2 3">
    <name type="scientific">Aureibacter tunicatorum</name>
    <dbReference type="NCBI Taxonomy" id="866807"/>
    <lineage>
        <taxon>Bacteria</taxon>
        <taxon>Pseudomonadati</taxon>
        <taxon>Bacteroidota</taxon>
        <taxon>Cytophagia</taxon>
        <taxon>Cytophagales</taxon>
        <taxon>Persicobacteraceae</taxon>
        <taxon>Aureibacter</taxon>
    </lineage>
</organism>
<name>A0AAE3XLC8_9BACT</name>
<evidence type="ECO:0000256" key="1">
    <source>
        <dbReference type="SAM" id="MobiDB-lite"/>
    </source>
</evidence>
<evidence type="ECO:0000313" key="2">
    <source>
        <dbReference type="EMBL" id="MDR6238625.1"/>
    </source>
</evidence>